<accession>A0ABU4GQ50</accession>
<sequence>MPIEYGFGTMMLSEIFGVAKIYIITGRIDMTRSIVGIMGIFRDTYQTLYLIDSGDLIRRLTLCNQRHKSI</sequence>
<name>A0ABU4GQ50_9CLOT</name>
<keyword evidence="2" id="KW-1185">Reference proteome</keyword>
<gene>
    <name evidence="1" type="ORF">RZO55_19485</name>
</gene>
<reference evidence="1 2" key="1">
    <citation type="submission" date="2023-10" db="EMBL/GenBank/DDBJ databases">
        <title>A novel Glycoside Hydrolase 43-Like Enzyme from Clostrdium boliviensis is an Endo-xylanase, and a Candidate for Xylooligosaccharides Production from Different Xylan Substrates.</title>
        <authorList>
            <person name="Alvarez M.T."/>
            <person name="Rocabado-Villegas L.R."/>
            <person name="Salas-Veizaga D.M."/>
            <person name="Linares-Pasten J.A."/>
            <person name="Gudmundsdottir E.E."/>
            <person name="Hreggvidsson G.O."/>
            <person name="Adlercreutz P."/>
            <person name="Nordberg Karlsson E."/>
        </authorList>
    </citation>
    <scope>NUCLEOTIDE SEQUENCE [LARGE SCALE GENOMIC DNA]</scope>
    <source>
        <strain evidence="1 2">E-1</strain>
    </source>
</reference>
<dbReference type="EMBL" id="JAWONS010000280">
    <property type="protein sequence ID" value="MDW2799761.1"/>
    <property type="molecule type" value="Genomic_DNA"/>
</dbReference>
<organism evidence="1 2">
    <name type="scientific">Clostridium boliviensis</name>
    <dbReference type="NCBI Taxonomy" id="318465"/>
    <lineage>
        <taxon>Bacteria</taxon>
        <taxon>Bacillati</taxon>
        <taxon>Bacillota</taxon>
        <taxon>Clostridia</taxon>
        <taxon>Eubacteriales</taxon>
        <taxon>Clostridiaceae</taxon>
        <taxon>Clostridium</taxon>
    </lineage>
</organism>
<dbReference type="RefSeq" id="WP_318065946.1">
    <property type="nucleotide sequence ID" value="NZ_JAWONS010000280.1"/>
</dbReference>
<protein>
    <submittedName>
        <fullName evidence="1">Uncharacterized protein</fullName>
    </submittedName>
</protein>
<evidence type="ECO:0000313" key="2">
    <source>
        <dbReference type="Proteomes" id="UP001276854"/>
    </source>
</evidence>
<comment type="caution">
    <text evidence="1">The sequence shown here is derived from an EMBL/GenBank/DDBJ whole genome shotgun (WGS) entry which is preliminary data.</text>
</comment>
<evidence type="ECO:0000313" key="1">
    <source>
        <dbReference type="EMBL" id="MDW2799761.1"/>
    </source>
</evidence>
<dbReference type="Proteomes" id="UP001276854">
    <property type="component" value="Unassembled WGS sequence"/>
</dbReference>
<proteinExistence type="predicted"/>